<gene>
    <name evidence="6" type="primary">pcaQ</name>
    <name evidence="6" type="ORF">ACFPP7_07210</name>
</gene>
<organism evidence="6 7">
    <name type="scientific">Polaromonas jejuensis</name>
    <dbReference type="NCBI Taxonomy" id="457502"/>
    <lineage>
        <taxon>Bacteria</taxon>
        <taxon>Pseudomonadati</taxon>
        <taxon>Pseudomonadota</taxon>
        <taxon>Betaproteobacteria</taxon>
        <taxon>Burkholderiales</taxon>
        <taxon>Comamonadaceae</taxon>
        <taxon>Polaromonas</taxon>
    </lineage>
</organism>
<sequence>MIEDRIKFRHLQCFLAVAQHGSLQKAAGVLSITQPAVSKTLKELEEMLAVRLFERGRKGAVLTREGEAFMRHAGASVSALREAVASVDQTRRQGRAVVTVGVLPTVAPWLMPQLLRQLEQAGLNTSLRIHTGANPELLAQLRQRELDLVIGRFAEPAHMLGLTFEHLYADPLVLAVRAGHPLLSDPVLRANPLAHLPAFTLILPSQGTAIRHTVDSFLLARGLGPPARTLETLSVTVARHYTAGSDAVWFFPLGAVRPELDSGALVSLPVSMAGTEELVGLTLRADMSPTQAQGEVLSAIRLIASKQGLTSA</sequence>
<evidence type="ECO:0000313" key="7">
    <source>
        <dbReference type="Proteomes" id="UP001596084"/>
    </source>
</evidence>
<dbReference type="InterPro" id="IPR005119">
    <property type="entry name" value="LysR_subst-bd"/>
</dbReference>
<comment type="caution">
    <text evidence="6">The sequence shown here is derived from an EMBL/GenBank/DDBJ whole genome shotgun (WGS) entry which is preliminary data.</text>
</comment>
<dbReference type="PANTHER" id="PTHR30419:SF8">
    <property type="entry name" value="NITROGEN ASSIMILATION TRANSCRIPTIONAL ACTIVATOR-RELATED"/>
    <property type="match status" value="1"/>
</dbReference>
<keyword evidence="7" id="KW-1185">Reference proteome</keyword>
<reference evidence="7" key="1">
    <citation type="journal article" date="2019" name="Int. J. Syst. Evol. Microbiol.">
        <title>The Global Catalogue of Microorganisms (GCM) 10K type strain sequencing project: providing services to taxonomists for standard genome sequencing and annotation.</title>
        <authorList>
            <consortium name="The Broad Institute Genomics Platform"/>
            <consortium name="The Broad Institute Genome Sequencing Center for Infectious Disease"/>
            <person name="Wu L."/>
            <person name="Ma J."/>
        </authorList>
    </citation>
    <scope>NUCLEOTIDE SEQUENCE [LARGE SCALE GENOMIC DNA]</scope>
    <source>
        <strain evidence="7">CGMCC 4.7277</strain>
    </source>
</reference>
<dbReference type="InterPro" id="IPR036388">
    <property type="entry name" value="WH-like_DNA-bd_sf"/>
</dbReference>
<keyword evidence="2" id="KW-0805">Transcription regulation</keyword>
<evidence type="ECO:0000256" key="4">
    <source>
        <dbReference type="ARBA" id="ARBA00023163"/>
    </source>
</evidence>
<dbReference type="InterPro" id="IPR050950">
    <property type="entry name" value="HTH-type_LysR_regulators"/>
</dbReference>
<dbReference type="RefSeq" id="WP_068831192.1">
    <property type="nucleotide sequence ID" value="NZ_JBHSMX010000011.1"/>
</dbReference>
<keyword evidence="3" id="KW-0238">DNA-binding</keyword>
<proteinExistence type="inferred from homology"/>
<keyword evidence="4" id="KW-0804">Transcription</keyword>
<evidence type="ECO:0000256" key="1">
    <source>
        <dbReference type="ARBA" id="ARBA00009437"/>
    </source>
</evidence>
<dbReference type="InterPro" id="IPR012787">
    <property type="entry name" value="TF_PcaQ"/>
</dbReference>
<dbReference type="PRINTS" id="PR00039">
    <property type="entry name" value="HTHLYSR"/>
</dbReference>
<dbReference type="InterPro" id="IPR000847">
    <property type="entry name" value="LysR_HTH_N"/>
</dbReference>
<feature type="domain" description="HTH lysR-type" evidence="5">
    <location>
        <begin position="6"/>
        <end position="63"/>
    </location>
</feature>
<dbReference type="PANTHER" id="PTHR30419">
    <property type="entry name" value="HTH-TYPE TRANSCRIPTIONAL REGULATOR YBHD"/>
    <property type="match status" value="1"/>
</dbReference>
<dbReference type="SUPFAM" id="SSF53850">
    <property type="entry name" value="Periplasmic binding protein-like II"/>
    <property type="match status" value="1"/>
</dbReference>
<accession>A0ABW0Q8R3</accession>
<dbReference type="EMBL" id="JBHSMX010000011">
    <property type="protein sequence ID" value="MFC5520705.1"/>
    <property type="molecule type" value="Genomic_DNA"/>
</dbReference>
<evidence type="ECO:0000256" key="2">
    <source>
        <dbReference type="ARBA" id="ARBA00023015"/>
    </source>
</evidence>
<dbReference type="Pfam" id="PF00126">
    <property type="entry name" value="HTH_1"/>
    <property type="match status" value="1"/>
</dbReference>
<evidence type="ECO:0000313" key="6">
    <source>
        <dbReference type="EMBL" id="MFC5520705.1"/>
    </source>
</evidence>
<dbReference type="NCBIfam" id="TIGR02424">
    <property type="entry name" value="TF_pcaQ"/>
    <property type="match status" value="1"/>
</dbReference>
<comment type="similarity">
    <text evidence="1">Belongs to the LysR transcriptional regulatory family.</text>
</comment>
<dbReference type="InterPro" id="IPR036390">
    <property type="entry name" value="WH_DNA-bd_sf"/>
</dbReference>
<dbReference type="Gene3D" id="1.10.10.10">
    <property type="entry name" value="Winged helix-like DNA-binding domain superfamily/Winged helix DNA-binding domain"/>
    <property type="match status" value="1"/>
</dbReference>
<dbReference type="Gene3D" id="3.40.190.10">
    <property type="entry name" value="Periplasmic binding protein-like II"/>
    <property type="match status" value="2"/>
</dbReference>
<evidence type="ECO:0000259" key="5">
    <source>
        <dbReference type="PROSITE" id="PS50931"/>
    </source>
</evidence>
<evidence type="ECO:0000256" key="3">
    <source>
        <dbReference type="ARBA" id="ARBA00023125"/>
    </source>
</evidence>
<name>A0ABW0Q8R3_9BURK</name>
<dbReference type="SUPFAM" id="SSF46785">
    <property type="entry name" value="Winged helix' DNA-binding domain"/>
    <property type="match status" value="1"/>
</dbReference>
<dbReference type="Pfam" id="PF03466">
    <property type="entry name" value="LysR_substrate"/>
    <property type="match status" value="1"/>
</dbReference>
<protein>
    <submittedName>
        <fullName evidence="6">Pca operon transcription factor PcaQ</fullName>
    </submittedName>
</protein>
<dbReference type="PROSITE" id="PS50931">
    <property type="entry name" value="HTH_LYSR"/>
    <property type="match status" value="1"/>
</dbReference>
<dbReference type="Proteomes" id="UP001596084">
    <property type="component" value="Unassembled WGS sequence"/>
</dbReference>